<dbReference type="NCBIfam" id="TIGR02106">
    <property type="entry name" value="cyd_oper_ybgT"/>
    <property type="match status" value="1"/>
</dbReference>
<dbReference type="AlphaFoldDB" id="A0A839T1Z5"/>
<accession>A0A839T1Z5</accession>
<dbReference type="RefSeq" id="WP_183164757.1">
    <property type="nucleotide sequence ID" value="NZ_JACHXI010000001.1"/>
</dbReference>
<reference evidence="1 2" key="1">
    <citation type="submission" date="2020-08" db="EMBL/GenBank/DDBJ databases">
        <title>Genomic Encyclopedia of Type Strains, Phase III (KMG-III): the genomes of soil and plant-associated and newly described type strains.</title>
        <authorList>
            <person name="Whitman W."/>
        </authorList>
    </citation>
    <scope>NUCLEOTIDE SEQUENCE [LARGE SCALE GENOMIC DNA]</scope>
    <source>
        <strain evidence="1 2">CECT 4462</strain>
    </source>
</reference>
<name>A0A839T1Z5_AZOMA</name>
<proteinExistence type="predicted"/>
<dbReference type="InterPro" id="IPR012994">
    <property type="entry name" value="YbgT_YccB"/>
</dbReference>
<evidence type="ECO:0000313" key="1">
    <source>
        <dbReference type="EMBL" id="MBB3101763.1"/>
    </source>
</evidence>
<dbReference type="EMBL" id="JACHXI010000001">
    <property type="protein sequence ID" value="MBB3101763.1"/>
    <property type="molecule type" value="Genomic_DNA"/>
</dbReference>
<comment type="caution">
    <text evidence="1">The sequence shown here is derived from an EMBL/GenBank/DDBJ whole genome shotgun (WGS) entry which is preliminary data.</text>
</comment>
<keyword evidence="2" id="KW-1185">Reference proteome</keyword>
<dbReference type="Proteomes" id="UP000549250">
    <property type="component" value="Unassembled WGS sequence"/>
</dbReference>
<dbReference type="InterPro" id="IPR011724">
    <property type="entry name" value="Cyd_oper_YbgT"/>
</dbReference>
<gene>
    <name evidence="1" type="ORF">FHR87_000123</name>
</gene>
<dbReference type="Pfam" id="PF08173">
    <property type="entry name" value="YbgT_YccB"/>
    <property type="match status" value="1"/>
</dbReference>
<sequence>MWYLAWVLGILFACSMGVMNALWQETNGKLDEE</sequence>
<evidence type="ECO:0000313" key="2">
    <source>
        <dbReference type="Proteomes" id="UP000549250"/>
    </source>
</evidence>
<organism evidence="1 2">
    <name type="scientific">Azomonas macrocytogenes</name>
    <name type="common">Azotobacter macrocytogenes</name>
    <dbReference type="NCBI Taxonomy" id="69962"/>
    <lineage>
        <taxon>Bacteria</taxon>
        <taxon>Pseudomonadati</taxon>
        <taxon>Pseudomonadota</taxon>
        <taxon>Gammaproteobacteria</taxon>
        <taxon>Pseudomonadales</taxon>
        <taxon>Pseudomonadaceae</taxon>
        <taxon>Azomonas</taxon>
    </lineage>
</organism>
<protein>
    <submittedName>
        <fullName evidence="1">Cyd operon protein YbgT</fullName>
    </submittedName>
</protein>